<dbReference type="Proteomes" id="UP000288716">
    <property type="component" value="Unassembled WGS sequence"/>
</dbReference>
<evidence type="ECO:0000313" key="4">
    <source>
        <dbReference type="EMBL" id="RWS21514.1"/>
    </source>
</evidence>
<evidence type="ECO:0000313" key="5">
    <source>
        <dbReference type="Proteomes" id="UP000288716"/>
    </source>
</evidence>
<comment type="similarity">
    <text evidence="1">Belongs to the glycosyl hydrolase 16 family.</text>
</comment>
<evidence type="ECO:0000256" key="2">
    <source>
        <dbReference type="SAM" id="SignalP"/>
    </source>
</evidence>
<name>A0A443S1Z6_9ACAR</name>
<dbReference type="OrthoDB" id="6476590at2759"/>
<dbReference type="AlphaFoldDB" id="A0A443S1Z6"/>
<dbReference type="PROSITE" id="PS51762">
    <property type="entry name" value="GH16_2"/>
    <property type="match status" value="1"/>
</dbReference>
<dbReference type="VEuPathDB" id="VectorBase:LDEU010526"/>
<dbReference type="InterPro" id="IPR013320">
    <property type="entry name" value="ConA-like_dom_sf"/>
</dbReference>
<feature type="chain" id="PRO_5019207109" description="GH16 domain-containing protein" evidence="2">
    <location>
        <begin position="18"/>
        <end position="276"/>
    </location>
</feature>
<protein>
    <recommendedName>
        <fullName evidence="3">GH16 domain-containing protein</fullName>
    </recommendedName>
</protein>
<dbReference type="Gene3D" id="2.60.120.200">
    <property type="match status" value="1"/>
</dbReference>
<dbReference type="PANTHER" id="PTHR10963:SF55">
    <property type="entry name" value="GLYCOSIDE HYDROLASE FAMILY 16 PROTEIN"/>
    <property type="match status" value="1"/>
</dbReference>
<dbReference type="SUPFAM" id="SSF49899">
    <property type="entry name" value="Concanavalin A-like lectins/glucanases"/>
    <property type="match status" value="1"/>
</dbReference>
<evidence type="ECO:0000259" key="3">
    <source>
        <dbReference type="PROSITE" id="PS51762"/>
    </source>
</evidence>
<keyword evidence="5" id="KW-1185">Reference proteome</keyword>
<dbReference type="EMBL" id="NCKV01011892">
    <property type="protein sequence ID" value="RWS21514.1"/>
    <property type="molecule type" value="Genomic_DNA"/>
</dbReference>
<dbReference type="InterPro" id="IPR000757">
    <property type="entry name" value="Beta-glucanase-like"/>
</dbReference>
<dbReference type="Pfam" id="PF00722">
    <property type="entry name" value="Glyco_hydro_16"/>
    <property type="match status" value="1"/>
</dbReference>
<reference evidence="4 5" key="1">
    <citation type="journal article" date="2018" name="Gigascience">
        <title>Genomes of trombidid mites reveal novel predicted allergens and laterally-transferred genes associated with secondary metabolism.</title>
        <authorList>
            <person name="Dong X."/>
            <person name="Chaisiri K."/>
            <person name="Xia D."/>
            <person name="Armstrong S.D."/>
            <person name="Fang Y."/>
            <person name="Donnelly M.J."/>
            <person name="Kadowaki T."/>
            <person name="McGarry J.W."/>
            <person name="Darby A.C."/>
            <person name="Makepeace B.L."/>
        </authorList>
    </citation>
    <scope>NUCLEOTIDE SEQUENCE [LARGE SCALE GENOMIC DNA]</scope>
    <source>
        <strain evidence="4">UoL-UT</strain>
    </source>
</reference>
<dbReference type="InterPro" id="IPR050546">
    <property type="entry name" value="Glycosyl_Hydrlase_16"/>
</dbReference>
<dbReference type="GO" id="GO:0005975">
    <property type="term" value="P:carbohydrate metabolic process"/>
    <property type="evidence" value="ECO:0007669"/>
    <property type="project" value="InterPro"/>
</dbReference>
<gene>
    <name evidence="4" type="ORF">B4U80_11838</name>
</gene>
<organism evidence="4 5">
    <name type="scientific">Leptotrombidium deliense</name>
    <dbReference type="NCBI Taxonomy" id="299467"/>
    <lineage>
        <taxon>Eukaryota</taxon>
        <taxon>Metazoa</taxon>
        <taxon>Ecdysozoa</taxon>
        <taxon>Arthropoda</taxon>
        <taxon>Chelicerata</taxon>
        <taxon>Arachnida</taxon>
        <taxon>Acari</taxon>
        <taxon>Acariformes</taxon>
        <taxon>Trombidiformes</taxon>
        <taxon>Prostigmata</taxon>
        <taxon>Anystina</taxon>
        <taxon>Parasitengona</taxon>
        <taxon>Trombiculoidea</taxon>
        <taxon>Trombiculidae</taxon>
        <taxon>Leptotrombidium</taxon>
    </lineage>
</organism>
<proteinExistence type="inferred from homology"/>
<comment type="caution">
    <text evidence="4">The sequence shown here is derived from an EMBL/GenBank/DDBJ whole genome shotgun (WGS) entry which is preliminary data.</text>
</comment>
<dbReference type="GO" id="GO:0004553">
    <property type="term" value="F:hydrolase activity, hydrolyzing O-glycosyl compounds"/>
    <property type="evidence" value="ECO:0007669"/>
    <property type="project" value="InterPro"/>
</dbReference>
<feature type="signal peptide" evidence="2">
    <location>
        <begin position="1"/>
        <end position="17"/>
    </location>
</feature>
<dbReference type="CDD" id="cd08023">
    <property type="entry name" value="GH16_laminarinase_like"/>
    <property type="match status" value="1"/>
</dbReference>
<evidence type="ECO:0000256" key="1">
    <source>
        <dbReference type="ARBA" id="ARBA00006865"/>
    </source>
</evidence>
<dbReference type="PANTHER" id="PTHR10963">
    <property type="entry name" value="GLYCOSYL HYDROLASE-RELATED"/>
    <property type="match status" value="1"/>
</dbReference>
<keyword evidence="2" id="KW-0732">Signal</keyword>
<sequence>MLSSALISLILVTLSFAWQPSGTVVFEDSFEGDSLDLSKWEIKEGHSAYGFVRLQCYTKENIVVSDNQLTIKAEVKEVECDAHLKQQKRLKYTSARIQTRKAYDFTSIEIVAKTSKGSHLQPALWTQAADRDKGIYEELDIMEQKGTFVGKLYQSGHWGKNWTHLHKNSTYSYVDDMSADFHRFGMEKTSTDIIFYFDGEEKRKLQRNLAYWNDTKIDNIPNFDFGTPFDQPAKLIINLAVGGNWFIKDGELSIEIAQEWEKPSLEVKSVKIFNSI</sequence>
<feature type="domain" description="GH16" evidence="3">
    <location>
        <begin position="14"/>
        <end position="265"/>
    </location>
</feature>
<dbReference type="STRING" id="299467.A0A443S1Z6"/>
<accession>A0A443S1Z6</accession>